<accession>H0E8J1</accession>
<evidence type="ECO:0000313" key="1">
    <source>
        <dbReference type="EMBL" id="EHN09991.1"/>
    </source>
</evidence>
<reference evidence="1 2" key="1">
    <citation type="journal article" date="2013" name="Biodegradation">
        <title>Quantitative proteomic analysis of ibuprofen-degrading Patulibacter sp. strain I11.</title>
        <authorList>
            <person name="Almeida B."/>
            <person name="Kjeldal H."/>
            <person name="Lolas I."/>
            <person name="Knudsen A.D."/>
            <person name="Carvalho G."/>
            <person name="Nielsen K.L."/>
            <person name="Barreto Crespo M.T."/>
            <person name="Stensballe A."/>
            <person name="Nielsen J.L."/>
        </authorList>
    </citation>
    <scope>NUCLEOTIDE SEQUENCE [LARGE SCALE GENOMIC DNA]</scope>
    <source>
        <strain evidence="1 2">I11</strain>
    </source>
</reference>
<comment type="caution">
    <text evidence="1">The sequence shown here is derived from an EMBL/GenBank/DDBJ whole genome shotgun (WGS) entry which is preliminary data.</text>
</comment>
<protein>
    <submittedName>
        <fullName evidence="1">Uncharacterized protein</fullName>
    </submittedName>
</protein>
<dbReference type="AlphaFoldDB" id="H0E8J1"/>
<keyword evidence="2" id="KW-1185">Reference proteome</keyword>
<proteinExistence type="predicted"/>
<dbReference type="EMBL" id="AGUD01000244">
    <property type="protein sequence ID" value="EHN09991.1"/>
    <property type="molecule type" value="Genomic_DNA"/>
</dbReference>
<dbReference type="Proteomes" id="UP000005143">
    <property type="component" value="Unassembled WGS sequence"/>
</dbReference>
<evidence type="ECO:0000313" key="2">
    <source>
        <dbReference type="Proteomes" id="UP000005143"/>
    </source>
</evidence>
<sequence length="98" mass="11244">MSLIRRGTGRVVGRKVLPWLLLLDLLRETHAHWQDQLTDKERRRLTELLRTSKGRPSNLSDRQRREVRELAGKLDLLALGKRAALTTAGAKVGRKGRR</sequence>
<gene>
    <name evidence="1" type="ORF">PAI11_31520</name>
</gene>
<dbReference type="RefSeq" id="WP_007576946.1">
    <property type="nucleotide sequence ID" value="NZ_AGUD01000244.1"/>
</dbReference>
<organism evidence="1 2">
    <name type="scientific">Patulibacter medicamentivorans</name>
    <dbReference type="NCBI Taxonomy" id="1097667"/>
    <lineage>
        <taxon>Bacteria</taxon>
        <taxon>Bacillati</taxon>
        <taxon>Actinomycetota</taxon>
        <taxon>Thermoleophilia</taxon>
        <taxon>Solirubrobacterales</taxon>
        <taxon>Patulibacteraceae</taxon>
        <taxon>Patulibacter</taxon>
    </lineage>
</organism>
<name>H0E8J1_9ACTN</name>